<evidence type="ECO:0000313" key="6">
    <source>
        <dbReference type="Proteomes" id="UP000219612"/>
    </source>
</evidence>
<dbReference type="PANTHER" id="PTHR43464:SF19">
    <property type="entry name" value="UBIQUINONE BIOSYNTHESIS O-METHYLTRANSFERASE, MITOCHONDRIAL"/>
    <property type="match status" value="1"/>
</dbReference>
<dbReference type="Gene3D" id="3.40.50.150">
    <property type="entry name" value="Vaccinia Virus protein VP39"/>
    <property type="match status" value="1"/>
</dbReference>
<keyword evidence="2 5" id="KW-0808">Transferase</keyword>
<evidence type="ECO:0000259" key="4">
    <source>
        <dbReference type="Pfam" id="PF13649"/>
    </source>
</evidence>
<evidence type="ECO:0000256" key="3">
    <source>
        <dbReference type="ARBA" id="ARBA00022691"/>
    </source>
</evidence>
<evidence type="ECO:0000256" key="1">
    <source>
        <dbReference type="ARBA" id="ARBA00022603"/>
    </source>
</evidence>
<sequence length="196" mass="20756">MTDAAEFDALYNAPQHPPWEIGRIQPALTGVLQSDLPGPHVLDLGCGTGDLAIALARRGYDVTGVDVSAVAIDTARAKAGGLPIHFEVQDATALTLPTTYNTLIDCGLLHNLHRRGHADGYLARLPELAAPGATLIVLAIAHEGTQDWGLTEDYLHTAFAAPTWTATTIERTQITADDAGTHLLLPALLLRTTKAS</sequence>
<dbReference type="GO" id="GO:0008168">
    <property type="term" value="F:methyltransferase activity"/>
    <property type="evidence" value="ECO:0007669"/>
    <property type="project" value="UniProtKB-KW"/>
</dbReference>
<feature type="domain" description="Methyltransferase" evidence="4">
    <location>
        <begin position="41"/>
        <end position="115"/>
    </location>
</feature>
<dbReference type="InterPro" id="IPR029063">
    <property type="entry name" value="SAM-dependent_MTases_sf"/>
</dbReference>
<dbReference type="Pfam" id="PF13649">
    <property type="entry name" value="Methyltransf_25"/>
    <property type="match status" value="1"/>
</dbReference>
<proteinExistence type="predicted"/>
<dbReference type="PANTHER" id="PTHR43464">
    <property type="entry name" value="METHYLTRANSFERASE"/>
    <property type="match status" value="1"/>
</dbReference>
<dbReference type="OrthoDB" id="4228691at2"/>
<dbReference type="AlphaFoldDB" id="A0A285IAU5"/>
<organism evidence="5 6">
    <name type="scientific">Paractinoplanes atraurantiacus</name>
    <dbReference type="NCBI Taxonomy" id="1036182"/>
    <lineage>
        <taxon>Bacteria</taxon>
        <taxon>Bacillati</taxon>
        <taxon>Actinomycetota</taxon>
        <taxon>Actinomycetes</taxon>
        <taxon>Micromonosporales</taxon>
        <taxon>Micromonosporaceae</taxon>
        <taxon>Paractinoplanes</taxon>
    </lineage>
</organism>
<evidence type="ECO:0000313" key="5">
    <source>
        <dbReference type="EMBL" id="SNY45070.1"/>
    </source>
</evidence>
<keyword evidence="6" id="KW-1185">Reference proteome</keyword>
<evidence type="ECO:0000256" key="2">
    <source>
        <dbReference type="ARBA" id="ARBA00022679"/>
    </source>
</evidence>
<keyword evidence="1 5" id="KW-0489">Methyltransferase</keyword>
<keyword evidence="3" id="KW-0949">S-adenosyl-L-methionine</keyword>
<dbReference type="InterPro" id="IPR041698">
    <property type="entry name" value="Methyltransf_25"/>
</dbReference>
<gene>
    <name evidence="5" type="ORF">SAMN05421748_107167</name>
</gene>
<dbReference type="SUPFAM" id="SSF53335">
    <property type="entry name" value="S-adenosyl-L-methionine-dependent methyltransferases"/>
    <property type="match status" value="1"/>
</dbReference>
<reference evidence="5 6" key="1">
    <citation type="submission" date="2017-09" db="EMBL/GenBank/DDBJ databases">
        <authorList>
            <person name="Ehlers B."/>
            <person name="Leendertz F.H."/>
        </authorList>
    </citation>
    <scope>NUCLEOTIDE SEQUENCE [LARGE SCALE GENOMIC DNA]</scope>
    <source>
        <strain evidence="5 6">CGMCC 4.6857</strain>
    </source>
</reference>
<dbReference type="RefSeq" id="WP_097321348.1">
    <property type="nucleotide sequence ID" value="NZ_OBDY01000007.1"/>
</dbReference>
<accession>A0A285IAU5</accession>
<dbReference type="Proteomes" id="UP000219612">
    <property type="component" value="Unassembled WGS sequence"/>
</dbReference>
<dbReference type="GO" id="GO:0032259">
    <property type="term" value="P:methylation"/>
    <property type="evidence" value="ECO:0007669"/>
    <property type="project" value="UniProtKB-KW"/>
</dbReference>
<name>A0A285IAU5_9ACTN</name>
<protein>
    <submittedName>
        <fullName evidence="5">Methyltransferase domain-containing protein</fullName>
    </submittedName>
</protein>
<dbReference type="CDD" id="cd02440">
    <property type="entry name" value="AdoMet_MTases"/>
    <property type="match status" value="1"/>
</dbReference>
<dbReference type="EMBL" id="OBDY01000007">
    <property type="protein sequence ID" value="SNY45070.1"/>
    <property type="molecule type" value="Genomic_DNA"/>
</dbReference>